<comment type="caution">
    <text evidence="2">The sequence shown here is derived from an EMBL/GenBank/DDBJ whole genome shotgun (WGS) entry which is preliminary data.</text>
</comment>
<feature type="non-terminal residue" evidence="2">
    <location>
        <position position="1"/>
    </location>
</feature>
<dbReference type="InterPro" id="IPR024983">
    <property type="entry name" value="CHAT_dom"/>
</dbReference>
<dbReference type="Pfam" id="PF12770">
    <property type="entry name" value="CHAT"/>
    <property type="match status" value="1"/>
</dbReference>
<protein>
    <recommendedName>
        <fullName evidence="1">CHAT domain-containing protein</fullName>
    </recommendedName>
</protein>
<dbReference type="EMBL" id="JARJCW010000019">
    <property type="protein sequence ID" value="KAJ7214465.1"/>
    <property type="molecule type" value="Genomic_DNA"/>
</dbReference>
<dbReference type="AlphaFoldDB" id="A0AAD6VJ82"/>
<accession>A0AAD6VJ82</accession>
<dbReference type="Proteomes" id="UP001219525">
    <property type="component" value="Unassembled WGS sequence"/>
</dbReference>
<feature type="domain" description="CHAT" evidence="1">
    <location>
        <begin position="1"/>
        <end position="95"/>
    </location>
</feature>
<reference evidence="2" key="1">
    <citation type="submission" date="2023-03" db="EMBL/GenBank/DDBJ databases">
        <title>Massive genome expansion in bonnet fungi (Mycena s.s.) driven by repeated elements and novel gene families across ecological guilds.</title>
        <authorList>
            <consortium name="Lawrence Berkeley National Laboratory"/>
            <person name="Harder C.B."/>
            <person name="Miyauchi S."/>
            <person name="Viragh M."/>
            <person name="Kuo A."/>
            <person name="Thoen E."/>
            <person name="Andreopoulos B."/>
            <person name="Lu D."/>
            <person name="Skrede I."/>
            <person name="Drula E."/>
            <person name="Henrissat B."/>
            <person name="Morin E."/>
            <person name="Kohler A."/>
            <person name="Barry K."/>
            <person name="LaButti K."/>
            <person name="Morin E."/>
            <person name="Salamov A."/>
            <person name="Lipzen A."/>
            <person name="Mereny Z."/>
            <person name="Hegedus B."/>
            <person name="Baldrian P."/>
            <person name="Stursova M."/>
            <person name="Weitz H."/>
            <person name="Taylor A."/>
            <person name="Grigoriev I.V."/>
            <person name="Nagy L.G."/>
            <person name="Martin F."/>
            <person name="Kauserud H."/>
        </authorList>
    </citation>
    <scope>NUCLEOTIDE SEQUENCE</scope>
    <source>
        <strain evidence="2">9144</strain>
    </source>
</reference>
<proteinExistence type="predicted"/>
<gene>
    <name evidence="2" type="ORF">GGX14DRAFT_308484</name>
</gene>
<keyword evidence="3" id="KW-1185">Reference proteome</keyword>
<name>A0AAD6VJ82_9AGAR</name>
<evidence type="ECO:0000313" key="3">
    <source>
        <dbReference type="Proteomes" id="UP001219525"/>
    </source>
</evidence>
<organism evidence="2 3">
    <name type="scientific">Mycena pura</name>
    <dbReference type="NCBI Taxonomy" id="153505"/>
    <lineage>
        <taxon>Eukaryota</taxon>
        <taxon>Fungi</taxon>
        <taxon>Dikarya</taxon>
        <taxon>Basidiomycota</taxon>
        <taxon>Agaricomycotina</taxon>
        <taxon>Agaricomycetes</taxon>
        <taxon>Agaricomycetidae</taxon>
        <taxon>Agaricales</taxon>
        <taxon>Marasmiineae</taxon>
        <taxon>Mycenaceae</taxon>
        <taxon>Mycena</taxon>
    </lineage>
</organism>
<feature type="non-terminal residue" evidence="2">
    <location>
        <position position="97"/>
    </location>
</feature>
<sequence>CHGIQDPKNPLDSGLMLSDGRLKVLNSNHARKPISFAFLSACETAKGDGSTPDEARHLAATLFLLFARFRGVVGTTWTMNDEDGPKITDPFYEYLFK</sequence>
<evidence type="ECO:0000313" key="2">
    <source>
        <dbReference type="EMBL" id="KAJ7214465.1"/>
    </source>
</evidence>
<evidence type="ECO:0000259" key="1">
    <source>
        <dbReference type="Pfam" id="PF12770"/>
    </source>
</evidence>